<organism evidence="1 2">
    <name type="scientific">Tolypocladium paradoxum</name>
    <dbReference type="NCBI Taxonomy" id="94208"/>
    <lineage>
        <taxon>Eukaryota</taxon>
        <taxon>Fungi</taxon>
        <taxon>Dikarya</taxon>
        <taxon>Ascomycota</taxon>
        <taxon>Pezizomycotina</taxon>
        <taxon>Sordariomycetes</taxon>
        <taxon>Hypocreomycetidae</taxon>
        <taxon>Hypocreales</taxon>
        <taxon>Ophiocordycipitaceae</taxon>
        <taxon>Tolypocladium</taxon>
    </lineage>
</organism>
<dbReference type="AlphaFoldDB" id="A0A2S4L4D1"/>
<keyword evidence="2" id="KW-1185">Reference proteome</keyword>
<gene>
    <name evidence="1" type="ORF">TPAR_02494</name>
</gene>
<evidence type="ECO:0000313" key="2">
    <source>
        <dbReference type="Proteomes" id="UP000237481"/>
    </source>
</evidence>
<comment type="caution">
    <text evidence="1">The sequence shown here is derived from an EMBL/GenBank/DDBJ whole genome shotgun (WGS) entry which is preliminary data.</text>
</comment>
<dbReference type="Proteomes" id="UP000237481">
    <property type="component" value="Unassembled WGS sequence"/>
</dbReference>
<dbReference type="STRING" id="94208.A0A2S4L4D1"/>
<evidence type="ECO:0000313" key="1">
    <source>
        <dbReference type="EMBL" id="POR37303.1"/>
    </source>
</evidence>
<name>A0A2S4L4D1_9HYPO</name>
<sequence>MHKRMEPFGAEGGRFEHFAVADVDSGLKDISDEALDQLTRLLHLGPDLRGEGWLLDQQRQMMELDPCLLRPKGLIDRLAISMGKHRAPFSPSRANLCLTHKPLDPRVVRKLMVLVADECTVHVDRFRSARARHNVDVPPSVRCWLERMDSATALWLGRAQFEDMFQREAPRTGGPTSERRRCEACIMAVVGGWPQMVMDLRAGLAARRAYMAEKTGTERDPRLLRAVEAWARVYGPANQQ</sequence>
<accession>A0A2S4L4D1</accession>
<feature type="non-terminal residue" evidence="1">
    <location>
        <position position="240"/>
    </location>
</feature>
<protein>
    <submittedName>
        <fullName evidence="1">Uncharacterized protein</fullName>
    </submittedName>
</protein>
<dbReference type="EMBL" id="PKSG01000261">
    <property type="protein sequence ID" value="POR37303.1"/>
    <property type="molecule type" value="Genomic_DNA"/>
</dbReference>
<proteinExistence type="predicted"/>
<dbReference type="OrthoDB" id="3786931at2759"/>
<reference evidence="1 2" key="1">
    <citation type="submission" date="2018-01" db="EMBL/GenBank/DDBJ databases">
        <title>Harnessing the power of phylogenomics to disentangle the directionality and signatures of interkingdom host jumping in the parasitic fungal genus Tolypocladium.</title>
        <authorList>
            <person name="Quandt C.A."/>
            <person name="Patterson W."/>
            <person name="Spatafora J.W."/>
        </authorList>
    </citation>
    <scope>NUCLEOTIDE SEQUENCE [LARGE SCALE GENOMIC DNA]</scope>
    <source>
        <strain evidence="1 2">NRBC 100945</strain>
    </source>
</reference>